<dbReference type="EMBL" id="NIVC01002078">
    <property type="protein sequence ID" value="PAA61032.1"/>
    <property type="molecule type" value="Genomic_DNA"/>
</dbReference>
<dbReference type="Proteomes" id="UP000215902">
    <property type="component" value="Unassembled WGS sequence"/>
</dbReference>
<proteinExistence type="inferred from homology"/>
<feature type="signal peptide" evidence="2">
    <location>
        <begin position="1"/>
        <end position="29"/>
    </location>
</feature>
<feature type="chain" id="PRO_5011916100" description="Sulfatase-modifying factor enzyme-like domain-containing protein" evidence="2">
    <location>
        <begin position="30"/>
        <end position="365"/>
    </location>
</feature>
<keyword evidence="6" id="KW-1185">Reference proteome</keyword>
<evidence type="ECO:0000259" key="3">
    <source>
        <dbReference type="Pfam" id="PF03781"/>
    </source>
</evidence>
<name>A0A267FC10_9PLAT</name>
<evidence type="ECO:0000313" key="5">
    <source>
        <dbReference type="EMBL" id="PAA70754.1"/>
    </source>
</evidence>
<dbReference type="InterPro" id="IPR042095">
    <property type="entry name" value="SUMF_sf"/>
</dbReference>
<dbReference type="Pfam" id="PF03781">
    <property type="entry name" value="FGE-sulfatase"/>
    <property type="match status" value="1"/>
</dbReference>
<reference evidence="5 6" key="1">
    <citation type="submission" date="2017-06" db="EMBL/GenBank/DDBJ databases">
        <title>A platform for efficient transgenesis in Macrostomum lignano, a flatworm model organism for stem cell research.</title>
        <authorList>
            <person name="Berezikov E."/>
        </authorList>
    </citation>
    <scope>NUCLEOTIDE SEQUENCE [LARGE SCALE GENOMIC DNA]</scope>
    <source>
        <strain evidence="5">DV1</strain>
        <tissue evidence="5">Whole organism</tissue>
    </source>
</reference>
<gene>
    <name evidence="5" type="ORF">BOX15_Mlig008542g1</name>
    <name evidence="4" type="ORF">BOX15_Mlig008542g2</name>
</gene>
<keyword evidence="2" id="KW-0732">Signal</keyword>
<accession>A0A267FC10</accession>
<dbReference type="Gene3D" id="3.90.1580.10">
    <property type="entry name" value="paralog of FGE (formylglycine-generating enzyme)"/>
    <property type="match status" value="1"/>
</dbReference>
<evidence type="ECO:0000256" key="1">
    <source>
        <dbReference type="ARBA" id="ARBA00005310"/>
    </source>
</evidence>
<evidence type="ECO:0000256" key="2">
    <source>
        <dbReference type="SAM" id="SignalP"/>
    </source>
</evidence>
<dbReference type="OrthoDB" id="659at2759"/>
<dbReference type="PANTHER" id="PTHR23150:SF33">
    <property type="entry name" value="INACTIVE C-ALPHA-FORMYLGLYCINE-GENERATING ENZYME 2"/>
    <property type="match status" value="1"/>
</dbReference>
<dbReference type="SUPFAM" id="SSF56436">
    <property type="entry name" value="C-type lectin-like"/>
    <property type="match status" value="1"/>
</dbReference>
<dbReference type="STRING" id="282301.A0A267FC10"/>
<dbReference type="InterPro" id="IPR016187">
    <property type="entry name" value="CTDL_fold"/>
</dbReference>
<dbReference type="GO" id="GO:0005783">
    <property type="term" value="C:endoplasmic reticulum"/>
    <property type="evidence" value="ECO:0007669"/>
    <property type="project" value="TreeGrafter"/>
</dbReference>
<evidence type="ECO:0000313" key="6">
    <source>
        <dbReference type="Proteomes" id="UP000215902"/>
    </source>
</evidence>
<sequence>MAIATKRGCTVFASQLLLILLLFISPSLQQQRRDVPTVESKFDQMEEFAGGSYFMGVTHPEYEYKGEHPVRQEYVKPFAMDRYPVTNQQFSEFVYDTKFFRTDPELKGFSYVFFQHMKQTAKLMEKYKLLDEPWWLPIAGARWYQPYGPESSWKDGLANHPAVHIGAADADSYCKWKGKRLPTEFEWEYAARANNKSWIYPWGDHYRKMRMNTWQGLFPYENTGFDGHKGLAPVDAYPQQNHRDMYDMLGNTWEWTSTEYYGSDRPPGKVWLILKGGSFVDSIDEGINTIVRTSTKIGREIDFTAENIGFRCARTIIPKPEVKPQRVIRLEDTWEYKQSQKEKKARLEKLQKTQKVNVKQYRFEL</sequence>
<dbReference type="InterPro" id="IPR051043">
    <property type="entry name" value="Sulfatase_Mod_Factor_Kinase"/>
</dbReference>
<dbReference type="PANTHER" id="PTHR23150">
    <property type="entry name" value="SULFATASE MODIFYING FACTOR 1, 2"/>
    <property type="match status" value="1"/>
</dbReference>
<organism evidence="5 6">
    <name type="scientific">Macrostomum lignano</name>
    <dbReference type="NCBI Taxonomy" id="282301"/>
    <lineage>
        <taxon>Eukaryota</taxon>
        <taxon>Metazoa</taxon>
        <taxon>Spiralia</taxon>
        <taxon>Lophotrochozoa</taxon>
        <taxon>Platyhelminthes</taxon>
        <taxon>Rhabditophora</taxon>
        <taxon>Macrostomorpha</taxon>
        <taxon>Macrostomida</taxon>
        <taxon>Macrostomidae</taxon>
        <taxon>Macrostomum</taxon>
    </lineage>
</organism>
<dbReference type="InterPro" id="IPR005532">
    <property type="entry name" value="SUMF_dom"/>
</dbReference>
<comment type="similarity">
    <text evidence="1">Belongs to the sulfatase-modifying factor family.</text>
</comment>
<comment type="caution">
    <text evidence="5">The sequence shown here is derived from an EMBL/GenBank/DDBJ whole genome shotgun (WGS) entry which is preliminary data.</text>
</comment>
<feature type="domain" description="Sulfatase-modifying factor enzyme-like" evidence="3">
    <location>
        <begin position="45"/>
        <end position="314"/>
    </location>
</feature>
<dbReference type="AlphaFoldDB" id="A0A267FC10"/>
<protein>
    <recommendedName>
        <fullName evidence="3">Sulfatase-modifying factor enzyme-like domain-containing protein</fullName>
    </recommendedName>
</protein>
<evidence type="ECO:0000313" key="4">
    <source>
        <dbReference type="EMBL" id="PAA61032.1"/>
    </source>
</evidence>
<dbReference type="EMBL" id="NIVC01001208">
    <property type="protein sequence ID" value="PAA70754.1"/>
    <property type="molecule type" value="Genomic_DNA"/>
</dbReference>